<comment type="caution">
    <text evidence="2">The sequence shown here is derived from an EMBL/GenBank/DDBJ whole genome shotgun (WGS) entry which is preliminary data.</text>
</comment>
<reference evidence="2 3" key="1">
    <citation type="journal article" date="2020" name="Genomics">
        <title>Complete, high-quality genomes from long-read metagenomic sequencing of two wolf lichen thalli reveals enigmatic genome architecture.</title>
        <authorList>
            <person name="McKenzie S.K."/>
            <person name="Walston R.F."/>
            <person name="Allen J.L."/>
        </authorList>
    </citation>
    <scope>NUCLEOTIDE SEQUENCE [LARGE SCALE GENOMIC DNA]</scope>
    <source>
        <strain evidence="2">WasteWater2</strain>
    </source>
</reference>
<dbReference type="SUPFAM" id="SSF103378">
    <property type="entry name" value="2-methylcitrate dehydratase PrpD"/>
    <property type="match status" value="1"/>
</dbReference>
<evidence type="ECO:0000313" key="2">
    <source>
        <dbReference type="EMBL" id="KAF6233486.1"/>
    </source>
</evidence>
<proteinExistence type="predicted"/>
<dbReference type="Gene3D" id="1.10.4100.10">
    <property type="entry name" value="2-methylcitrate dehydratase PrpD"/>
    <property type="match status" value="1"/>
</dbReference>
<sequence length="166" mass="18137">MLETSYQALASAASGPTGKVCDFVAFVELDDLRQERINAKHLILDGIACALVGAQLPWSRTATKAILEMEGSGNYCTVLGRNQRLNPMSATILKGTSPSKALSLTDDNLSGWHIRVTEDLGKGYTKSPAQGFTMMRFPMRGSAASGQCWLIAFWTPKGRPRLKRSW</sequence>
<gene>
    <name evidence="2" type="ORF">HO173_008418</name>
</gene>
<organism evidence="2 3">
    <name type="scientific">Letharia columbiana</name>
    <dbReference type="NCBI Taxonomy" id="112416"/>
    <lineage>
        <taxon>Eukaryota</taxon>
        <taxon>Fungi</taxon>
        <taxon>Dikarya</taxon>
        <taxon>Ascomycota</taxon>
        <taxon>Pezizomycotina</taxon>
        <taxon>Lecanoromycetes</taxon>
        <taxon>OSLEUM clade</taxon>
        <taxon>Lecanoromycetidae</taxon>
        <taxon>Lecanorales</taxon>
        <taxon>Lecanorineae</taxon>
        <taxon>Parmeliaceae</taxon>
        <taxon>Letharia</taxon>
    </lineage>
</organism>
<dbReference type="GeneID" id="59290074"/>
<accession>A0A8H6FRS5</accession>
<feature type="domain" description="MmgE/PrpD N-terminal" evidence="1">
    <location>
        <begin position="20"/>
        <end position="97"/>
    </location>
</feature>
<dbReference type="EMBL" id="JACCJC010000038">
    <property type="protein sequence ID" value="KAF6233486.1"/>
    <property type="molecule type" value="Genomic_DNA"/>
</dbReference>
<dbReference type="OrthoDB" id="10267976at2759"/>
<evidence type="ECO:0000259" key="1">
    <source>
        <dbReference type="Pfam" id="PF03972"/>
    </source>
</evidence>
<dbReference type="InterPro" id="IPR045336">
    <property type="entry name" value="MmgE_PrpD_N"/>
</dbReference>
<evidence type="ECO:0000313" key="3">
    <source>
        <dbReference type="Proteomes" id="UP000578531"/>
    </source>
</evidence>
<dbReference type="Proteomes" id="UP000578531">
    <property type="component" value="Unassembled WGS sequence"/>
</dbReference>
<dbReference type="InterPro" id="IPR036148">
    <property type="entry name" value="MmgE/PrpD_sf"/>
</dbReference>
<name>A0A8H6FRS5_9LECA</name>
<protein>
    <recommendedName>
        <fullName evidence="1">MmgE/PrpD N-terminal domain-containing protein</fullName>
    </recommendedName>
</protein>
<dbReference type="GO" id="GO:0016829">
    <property type="term" value="F:lyase activity"/>
    <property type="evidence" value="ECO:0007669"/>
    <property type="project" value="InterPro"/>
</dbReference>
<dbReference type="Pfam" id="PF03972">
    <property type="entry name" value="MmgE_PrpD_N"/>
    <property type="match status" value="1"/>
</dbReference>
<dbReference type="InterPro" id="IPR042183">
    <property type="entry name" value="MmgE/PrpD_sf_1"/>
</dbReference>
<dbReference type="AlphaFoldDB" id="A0A8H6FRS5"/>
<dbReference type="RefSeq" id="XP_037162904.1">
    <property type="nucleotide sequence ID" value="XM_037310318.1"/>
</dbReference>
<keyword evidence="3" id="KW-1185">Reference proteome</keyword>